<proteinExistence type="predicted"/>
<organism evidence="1 2">
    <name type="scientific">Aromatoleum toluolicum</name>
    <dbReference type="NCBI Taxonomy" id="90060"/>
    <lineage>
        <taxon>Bacteria</taxon>
        <taxon>Pseudomonadati</taxon>
        <taxon>Pseudomonadota</taxon>
        <taxon>Betaproteobacteria</taxon>
        <taxon>Rhodocyclales</taxon>
        <taxon>Rhodocyclaceae</taxon>
        <taxon>Aromatoleum</taxon>
    </lineage>
</organism>
<name>A0ABX1NA48_9RHOO</name>
<accession>A0ABX1NA48</accession>
<keyword evidence="2" id="KW-1185">Reference proteome</keyword>
<gene>
    <name evidence="1" type="ORF">GPA27_01965</name>
</gene>
<protein>
    <submittedName>
        <fullName evidence="1">Uncharacterized protein</fullName>
    </submittedName>
</protein>
<dbReference type="RefSeq" id="WP_169137272.1">
    <property type="nucleotide sequence ID" value="NZ_WTVS01000002.1"/>
</dbReference>
<dbReference type="Proteomes" id="UP000634522">
    <property type="component" value="Unassembled WGS sequence"/>
</dbReference>
<evidence type="ECO:0000313" key="2">
    <source>
        <dbReference type="Proteomes" id="UP000634522"/>
    </source>
</evidence>
<evidence type="ECO:0000313" key="1">
    <source>
        <dbReference type="EMBL" id="NMF96161.1"/>
    </source>
</evidence>
<comment type="caution">
    <text evidence="1">The sequence shown here is derived from an EMBL/GenBank/DDBJ whole genome shotgun (WGS) entry which is preliminary data.</text>
</comment>
<sequence>MPTLRIVTKAEQAVDNIRTFQQEIEANSRDNELVRTLSHFRSWFVLKENGRTLYAPSKWVGYIGLTAEDYDANNVQMDGRKTEAALRGWFAEVSAGPERNELMEGLNEYLANFAKKPSSLARVSVIRVGILDNASEDTAPNRLADALLTMYRILPREAQKEFTRLFKKEA</sequence>
<reference evidence="1 2" key="1">
    <citation type="submission" date="2019-12" db="EMBL/GenBank/DDBJ databases">
        <title>Comparative genomics gives insights into the taxonomy of the Azoarcus-Aromatoleum group and reveals separate origins of nif in the plant-associated Azoarcus and non-plant-associated Aromatoleum sub-groups.</title>
        <authorList>
            <person name="Lafos M."/>
            <person name="Maluk M."/>
            <person name="Batista M."/>
            <person name="Junghare M."/>
            <person name="Carmona M."/>
            <person name="Faoro H."/>
            <person name="Cruz L.M."/>
            <person name="Battistoni F."/>
            <person name="De Souza E."/>
            <person name="Pedrosa F."/>
            <person name="Chen W.-M."/>
            <person name="Poole P.S."/>
            <person name="Dixon R.A."/>
            <person name="James E.K."/>
        </authorList>
    </citation>
    <scope>NUCLEOTIDE SEQUENCE [LARGE SCALE GENOMIC DNA]</scope>
    <source>
        <strain evidence="1 2">T</strain>
    </source>
</reference>
<dbReference type="EMBL" id="WTVS01000002">
    <property type="protein sequence ID" value="NMF96161.1"/>
    <property type="molecule type" value="Genomic_DNA"/>
</dbReference>